<dbReference type="GO" id="GO:0046872">
    <property type="term" value="F:metal ion binding"/>
    <property type="evidence" value="ECO:0007669"/>
    <property type="project" value="UniProtKB-KW"/>
</dbReference>
<keyword evidence="6" id="KW-0564">Palmitate</keyword>
<feature type="binding site" evidence="10">
    <location>
        <position position="181"/>
    </location>
    <ligand>
        <name>Mg(2+)</name>
        <dbReference type="ChEBI" id="CHEBI:18420"/>
    </ligand>
</feature>
<dbReference type="SMART" id="SM00275">
    <property type="entry name" value="G_alpha"/>
    <property type="match status" value="1"/>
</dbReference>
<evidence type="ECO:0000256" key="6">
    <source>
        <dbReference type="ARBA" id="ARBA00023139"/>
    </source>
</evidence>
<dbReference type="PRINTS" id="PR01241">
    <property type="entry name" value="GPROTEINAFNG"/>
</dbReference>
<dbReference type="AlphaFoldDB" id="A0A067TGA7"/>
<dbReference type="OrthoDB" id="5817230at2759"/>
<dbReference type="GO" id="GO:0003924">
    <property type="term" value="F:GTPase activity"/>
    <property type="evidence" value="ECO:0007669"/>
    <property type="project" value="InterPro"/>
</dbReference>
<dbReference type="PANTHER" id="PTHR10218">
    <property type="entry name" value="GTP-BINDING PROTEIN ALPHA SUBUNIT"/>
    <property type="match status" value="1"/>
</dbReference>
<dbReference type="InterPro" id="IPR001019">
    <property type="entry name" value="Gprotein_alpha_su"/>
</dbReference>
<keyword evidence="3 9" id="KW-0547">Nucleotide-binding</keyword>
<proteinExistence type="predicted"/>
<keyword evidence="1" id="KW-0519">Myristate</keyword>
<evidence type="ECO:0000256" key="8">
    <source>
        <dbReference type="ARBA" id="ARBA00023288"/>
    </source>
</evidence>
<dbReference type="InterPro" id="IPR002975">
    <property type="entry name" value="Fungi_Gprotein_alpha"/>
</dbReference>
<dbReference type="Pfam" id="PF00503">
    <property type="entry name" value="G-alpha"/>
    <property type="match status" value="1"/>
</dbReference>
<dbReference type="GO" id="GO:0031683">
    <property type="term" value="F:G-protein beta/gamma-subunit complex binding"/>
    <property type="evidence" value="ECO:0007669"/>
    <property type="project" value="InterPro"/>
</dbReference>
<keyword evidence="4 10" id="KW-0460">Magnesium</keyword>
<accession>A0A067TGA7</accession>
<dbReference type="PRINTS" id="PR00318">
    <property type="entry name" value="GPROTEINA"/>
</dbReference>
<evidence type="ECO:0000256" key="2">
    <source>
        <dbReference type="ARBA" id="ARBA00022723"/>
    </source>
</evidence>
<keyword evidence="5 9" id="KW-0342">GTP-binding</keyword>
<evidence type="ECO:0000256" key="9">
    <source>
        <dbReference type="PIRSR" id="PIRSR601019-1"/>
    </source>
</evidence>
<name>A0A067TGA7_GALM3</name>
<feature type="binding site" evidence="9">
    <location>
        <begin position="268"/>
        <end position="271"/>
    </location>
    <ligand>
        <name>GTP</name>
        <dbReference type="ChEBI" id="CHEBI:37565"/>
    </ligand>
</feature>
<dbReference type="GO" id="GO:0001664">
    <property type="term" value="F:G protein-coupled receptor binding"/>
    <property type="evidence" value="ECO:0007669"/>
    <property type="project" value="InterPro"/>
</dbReference>
<organism evidence="11 12">
    <name type="scientific">Galerina marginata (strain CBS 339.88)</name>
    <dbReference type="NCBI Taxonomy" id="685588"/>
    <lineage>
        <taxon>Eukaryota</taxon>
        <taxon>Fungi</taxon>
        <taxon>Dikarya</taxon>
        <taxon>Basidiomycota</taxon>
        <taxon>Agaricomycotina</taxon>
        <taxon>Agaricomycetes</taxon>
        <taxon>Agaricomycetidae</taxon>
        <taxon>Agaricales</taxon>
        <taxon>Agaricineae</taxon>
        <taxon>Strophariaceae</taxon>
        <taxon>Galerina</taxon>
    </lineage>
</organism>
<keyword evidence="2 10" id="KW-0479">Metal-binding</keyword>
<dbReference type="InterPro" id="IPR011025">
    <property type="entry name" value="GproteinA_insert"/>
</dbReference>
<evidence type="ECO:0000313" key="11">
    <source>
        <dbReference type="EMBL" id="KDR77978.1"/>
    </source>
</evidence>
<dbReference type="Gene3D" id="1.10.400.10">
    <property type="entry name" value="GI Alpha 1, domain 2-like"/>
    <property type="match status" value="1"/>
</dbReference>
<dbReference type="FunFam" id="3.40.50.300:FF:003800">
    <property type="entry name" value="Guanine nucleotide-binding protein G(k) subunit alpha"/>
    <property type="match status" value="1"/>
</dbReference>
<dbReference type="PANTHER" id="PTHR10218:SF302">
    <property type="entry name" value="GUANINE NUCLEOTIDE-BINDING PROTEIN ALPHA-5 SUBUNIT"/>
    <property type="match status" value="1"/>
</dbReference>
<dbReference type="GO" id="GO:0005834">
    <property type="term" value="C:heterotrimeric G-protein complex"/>
    <property type="evidence" value="ECO:0007669"/>
    <property type="project" value="InterPro"/>
</dbReference>
<evidence type="ECO:0000256" key="10">
    <source>
        <dbReference type="PIRSR" id="PIRSR601019-2"/>
    </source>
</evidence>
<keyword evidence="12" id="KW-1185">Reference proteome</keyword>
<dbReference type="SUPFAM" id="SSF52540">
    <property type="entry name" value="P-loop containing nucleoside triphosphate hydrolases"/>
    <property type="match status" value="1"/>
</dbReference>
<dbReference type="InterPro" id="IPR027417">
    <property type="entry name" value="P-loop_NTPase"/>
</dbReference>
<dbReference type="PROSITE" id="PS51882">
    <property type="entry name" value="G_ALPHA"/>
    <property type="match status" value="1"/>
</dbReference>
<keyword evidence="7" id="KW-0807">Transducer</keyword>
<dbReference type="CDD" id="cd00066">
    <property type="entry name" value="G-alpha"/>
    <property type="match status" value="1"/>
</dbReference>
<evidence type="ECO:0000313" key="12">
    <source>
        <dbReference type="Proteomes" id="UP000027222"/>
    </source>
</evidence>
<evidence type="ECO:0000256" key="4">
    <source>
        <dbReference type="ARBA" id="ARBA00022842"/>
    </source>
</evidence>
<protein>
    <submittedName>
        <fullName evidence="11">Uncharacterized protein</fullName>
    </submittedName>
</protein>
<feature type="binding site" evidence="9">
    <location>
        <begin position="175"/>
        <end position="181"/>
    </location>
    <ligand>
        <name>GTP</name>
        <dbReference type="ChEBI" id="CHEBI:37565"/>
    </ligand>
</feature>
<evidence type="ECO:0000256" key="1">
    <source>
        <dbReference type="ARBA" id="ARBA00022707"/>
    </source>
</evidence>
<dbReference type="GO" id="GO:0005737">
    <property type="term" value="C:cytoplasm"/>
    <property type="evidence" value="ECO:0007669"/>
    <property type="project" value="TreeGrafter"/>
</dbReference>
<dbReference type="EMBL" id="KL142375">
    <property type="protein sequence ID" value="KDR77978.1"/>
    <property type="molecule type" value="Genomic_DNA"/>
</dbReference>
<dbReference type="STRING" id="685588.A0A067TGA7"/>
<evidence type="ECO:0000256" key="3">
    <source>
        <dbReference type="ARBA" id="ARBA00022741"/>
    </source>
</evidence>
<evidence type="ECO:0000256" key="7">
    <source>
        <dbReference type="ARBA" id="ARBA00023224"/>
    </source>
</evidence>
<feature type="binding site" evidence="9">
    <location>
        <begin position="199"/>
        <end position="203"/>
    </location>
    <ligand>
        <name>GTP</name>
        <dbReference type="ChEBI" id="CHEBI:37565"/>
    </ligand>
</feature>
<gene>
    <name evidence="11" type="ORF">GALMADRAFT_138136</name>
</gene>
<dbReference type="GO" id="GO:0005525">
    <property type="term" value="F:GTP binding"/>
    <property type="evidence" value="ECO:0007669"/>
    <property type="project" value="UniProtKB-KW"/>
</dbReference>
<dbReference type="SUPFAM" id="SSF47895">
    <property type="entry name" value="Transducin (alpha subunit), insertion domain"/>
    <property type="match status" value="1"/>
</dbReference>
<sequence>MGCILSIRPEDAAKARNDEVEDQLKRDCLTAMNEINMLLVGVWDSGMATIVKQMKLVHYSGCSDSERFSFKGIICADTIQFMRTILNAMLRMDLYPSPENDAHCALIFSLPQSSDIEFLPRDVANALLSLWKDDSVQEAVSRSNEFDLHESAIYYMNSIDRIASPSYIPTDEDILRRSVKTSIAETTFRTGELTYKLYDADAQKGARRKWIHSFEGVMLPVVVISLKDYGRTLLEDGSLNVLQNLLDVFDSICNTWWFRETSVILFLNDADIFAGNLSHSPLQNYFPDYRGGDDYEAACEYLLQRFTSLNRRPETRQIYTHFTSVMDTQQFQFIVNAVQDIRIRRSLAA</sequence>
<evidence type="ECO:0000256" key="5">
    <source>
        <dbReference type="ARBA" id="ARBA00023134"/>
    </source>
</evidence>
<reference evidence="12" key="1">
    <citation type="journal article" date="2014" name="Proc. Natl. Acad. Sci. U.S.A.">
        <title>Extensive sampling of basidiomycete genomes demonstrates inadequacy of the white-rot/brown-rot paradigm for wood decay fungi.</title>
        <authorList>
            <person name="Riley R."/>
            <person name="Salamov A.A."/>
            <person name="Brown D.W."/>
            <person name="Nagy L.G."/>
            <person name="Floudas D."/>
            <person name="Held B.W."/>
            <person name="Levasseur A."/>
            <person name="Lombard V."/>
            <person name="Morin E."/>
            <person name="Otillar R."/>
            <person name="Lindquist E.A."/>
            <person name="Sun H."/>
            <person name="LaButti K.M."/>
            <person name="Schmutz J."/>
            <person name="Jabbour D."/>
            <person name="Luo H."/>
            <person name="Baker S.E."/>
            <person name="Pisabarro A.G."/>
            <person name="Walton J.D."/>
            <person name="Blanchette R.A."/>
            <person name="Henrissat B."/>
            <person name="Martin F."/>
            <person name="Cullen D."/>
            <person name="Hibbett D.S."/>
            <person name="Grigoriev I.V."/>
        </authorList>
    </citation>
    <scope>NUCLEOTIDE SEQUENCE [LARGE SCALE GENOMIC DNA]</scope>
    <source>
        <strain evidence="12">CBS 339.88</strain>
    </source>
</reference>
<dbReference type="GO" id="GO:0007188">
    <property type="term" value="P:adenylate cyclase-modulating G protein-coupled receptor signaling pathway"/>
    <property type="evidence" value="ECO:0007669"/>
    <property type="project" value="TreeGrafter"/>
</dbReference>
<dbReference type="Proteomes" id="UP000027222">
    <property type="component" value="Unassembled WGS sequence"/>
</dbReference>
<dbReference type="Gene3D" id="3.40.50.300">
    <property type="entry name" value="P-loop containing nucleotide triphosphate hydrolases"/>
    <property type="match status" value="1"/>
</dbReference>
<keyword evidence="8" id="KW-0449">Lipoprotein</keyword>
<dbReference type="HOGENOM" id="CLU_014184_6_0_1"/>